<dbReference type="Gene3D" id="3.30.420.10">
    <property type="entry name" value="Ribonuclease H-like superfamily/Ribonuclease H"/>
    <property type="match status" value="1"/>
</dbReference>
<organism evidence="1 2">
    <name type="scientific">Eumeta variegata</name>
    <name type="common">Bagworm moth</name>
    <name type="synonym">Eumeta japonica</name>
    <dbReference type="NCBI Taxonomy" id="151549"/>
    <lineage>
        <taxon>Eukaryota</taxon>
        <taxon>Metazoa</taxon>
        <taxon>Ecdysozoa</taxon>
        <taxon>Arthropoda</taxon>
        <taxon>Hexapoda</taxon>
        <taxon>Insecta</taxon>
        <taxon>Pterygota</taxon>
        <taxon>Neoptera</taxon>
        <taxon>Endopterygota</taxon>
        <taxon>Lepidoptera</taxon>
        <taxon>Glossata</taxon>
        <taxon>Ditrysia</taxon>
        <taxon>Tineoidea</taxon>
        <taxon>Psychidae</taxon>
        <taxon>Oiketicinae</taxon>
        <taxon>Eumeta</taxon>
    </lineage>
</organism>
<dbReference type="InterPro" id="IPR036397">
    <property type="entry name" value="RNaseH_sf"/>
</dbReference>
<evidence type="ECO:0000313" key="2">
    <source>
        <dbReference type="Proteomes" id="UP000299102"/>
    </source>
</evidence>
<reference evidence="1 2" key="1">
    <citation type="journal article" date="2019" name="Commun. Biol.">
        <title>The bagworm genome reveals a unique fibroin gene that provides high tensile strength.</title>
        <authorList>
            <person name="Kono N."/>
            <person name="Nakamura H."/>
            <person name="Ohtoshi R."/>
            <person name="Tomita M."/>
            <person name="Numata K."/>
            <person name="Arakawa K."/>
        </authorList>
    </citation>
    <scope>NUCLEOTIDE SEQUENCE [LARGE SCALE GENOMIC DNA]</scope>
</reference>
<dbReference type="OrthoDB" id="6433213at2759"/>
<dbReference type="Pfam" id="PF01359">
    <property type="entry name" value="Transposase_1"/>
    <property type="match status" value="1"/>
</dbReference>
<dbReference type="Proteomes" id="UP000299102">
    <property type="component" value="Unassembled WGS sequence"/>
</dbReference>
<comment type="caution">
    <text evidence="1">The sequence shown here is derived from an EMBL/GenBank/DDBJ whole genome shotgun (WGS) entry which is preliminary data.</text>
</comment>
<protein>
    <recommendedName>
        <fullName evidence="3">Mariner Mos1 transposase</fullName>
    </recommendedName>
</protein>
<dbReference type="GO" id="GO:0003676">
    <property type="term" value="F:nucleic acid binding"/>
    <property type="evidence" value="ECO:0007669"/>
    <property type="project" value="InterPro"/>
</dbReference>
<name>A0A4C1SFS7_EUMVA</name>
<evidence type="ECO:0000313" key="1">
    <source>
        <dbReference type="EMBL" id="GBP00945.1"/>
    </source>
</evidence>
<dbReference type="EMBL" id="BGZK01000007">
    <property type="protein sequence ID" value="GBP00945.1"/>
    <property type="molecule type" value="Genomic_DNA"/>
</dbReference>
<gene>
    <name evidence="1" type="ORF">EVAR_2254_1</name>
</gene>
<dbReference type="InterPro" id="IPR001888">
    <property type="entry name" value="Transposase_1"/>
</dbReference>
<evidence type="ECO:0008006" key="3">
    <source>
        <dbReference type="Google" id="ProtNLM"/>
    </source>
</evidence>
<keyword evidence="2" id="KW-1185">Reference proteome</keyword>
<dbReference type="AlphaFoldDB" id="A0A4C1SFS7"/>
<accession>A0A4C1SFS7</accession>
<sequence>MVSKQDPQVLGKPRLTRNKLMLCVRWDWKGIIHYELLPPDKIVNPDLYCQQLMKLKQKSGREIDASQAKRLGHLSIACSALSLARSAQAQRDNESYFFVPVAGVHRFIRQIKMKIYLYISPYQLEAVAFRYRLALRRSVCAGRRRWRPSSGSPKFLLTAFVAVPGCLRFTTNRIYNRDEALMPLLPVTKRGILKPPPPYVVWCAKGLSNSSGGRSIKLSAPQPLDQPFWRCLAELSPPKLGDELWRKLRVLNGATLPVCKKHRYKQIGPAALGCFDRCSAPPDTGPVNNLGIVLGEHLDIVKGRLKPAPASRRINGRKLRRLRSFGEIVQIIFRPI</sequence>
<proteinExistence type="predicted"/>